<sequence length="1741" mass="190583">MDHPLVLVLILVLLNFNTDVSGQVVVPSMNPLAVGSNVTLNLVPESSINIGTWSYETTTIVLFYPGGSIVSTSYQDRVSFNRSSAELSISSLQLNDSGLYTVQRMEPVLTAVVTLSVQEPISNVTLRANATDLVELNDTAIFTCSVSSGTSLSYRWMNGSSEVAASDRVWLGVGNSTLSIVSVTRYDEGPFRCEVINGISNGTSQPIGLNVRYGPSKLTMMVVPEMIIGHTAYMMGSVITLSCSAQSKPAVSYKWRFNWVFLNEQSPQLSLQNTRENQTGSYTCLAHNNVTLRYATMTTMIKIVEPISAVSLNRDGKPPILDQSFTLRCEVTGPIDYIHWLINGQVISQNNRTFFSTDNKTMVINPIQFSDSGEYLCEAFNAVSNKTSMTYTLVVNFGPEKPDVTSPDIAMTGHIVTFNCSASSQPPSQFSWFLNGSPVETGSVYETGPLTLASHGEYTCVAFNNITDRNSTASKMLTIIAPVTMTMVKVIGAQPILNERFSLTCETAGTVYSIQWMRNGWPLYADNRTDFSMNNNTLIFNYVQDSDIGDYQCSASNPLSNMTSSNYRLIVNYGPEMPVITGPALGETGHNLTFNCSASSQPPSQFSWFFNGSQVVNGSVYETGPLTLASHGEYTCMAFNNVTGRNSTVSKMLIVIEPVTMAMVKVMGAQPIADNMFTLTCETTGTIYSIHWMRNNWPLYADNRTYFSMNNNTLTFNYVQDSDIGDYQCSASNPLSNMTSSNYRLIVNYGPEMPVITGPALGETGHNLTFNCSASSQPPSQFSWFFNGSQVVTGSVYETGPLTLASHGEYTCMAFNNVTGRNSTVSKMLIVIEPVTMAMVKVMGAQPVADNMFTLTCETTGTIYSIHWMKNSWPLYADNRTDFSMNNNTLTFNSVQDSDNGDYQCSAYNPLSNMTSTEYRLIVNYGPERPVIMSSDIAMTGYIVTFNCSASSQPPSQFSWFFNGSQVVTGSVYETDPLTLASHGEYTCVAFNNITDRNSTASKMLTIIAPVTMTMVKVIGAQPILNERFSLTCETAGTVYSIQWMRNGWPLYADNRTDFSMNNNTLTFNYVQDSDIGDYQCSASNPLSNMTSSNYRLIVNYGPEMPVITGPALGETGHNLTFNCSASSQPPSQFSWFFNGSQVATGSVYETGPLTLASHGEYTCMAFNNVTGRNSTVSKMLIVIEPVTMAMVKVMGAQPIADNMFTLTCETTGTIYSIHWMKNSWPLYADNRTYFSMNNNTLTFNSVQDSDNGDYQCSAYNPLSNMTSTEYRLIVNYGPERPVIMSSDIAMTGYIVTFNCSASSQPPSQFSWFFNGSQVVTGSVYETDPLTLASHGEYTCVAFNNITDRNSTASKMLTIIAPVTMTMVKVIGAQPILNERFSLTCETAGTVYSIQWMRNGWPLYADNRTDFSMNNNTLTFNYVQDSDIGDYQCSASNPLSNMTSSNYRLIVNYGPEMPVITGPALGETGHNLTFNCTASSQPPSQFSWFFNGSQVAAGSVYKTGPLTLASHGEYTCMAFNNLTVRNSTVSKMLTIIEAIMSVTVKLNKLPIASDNLTLTCVVTGRYDTIYWMKDNLSLVLNNTLNSDITISNNSLHFSPVKVSNDGNYQCVATNLFGPNTSPKYQLLVNYGPKSVNISGPASVVIGSVTTVTLKCSADSRPISEYGWKFNNQSVLGTGPMIAVIASLENAGDYTCVAKNPVTNISMSKTISLDVTGHSNAPPFQARVGLMLTALLALSLCL</sequence>
<dbReference type="InterPro" id="IPR007110">
    <property type="entry name" value="Ig-like_dom"/>
</dbReference>
<dbReference type="SMART" id="SM00409">
    <property type="entry name" value="IG"/>
    <property type="match status" value="19"/>
</dbReference>
<reference evidence="7" key="2">
    <citation type="submission" date="2025-08" db="UniProtKB">
        <authorList>
            <consortium name="Ensembl"/>
        </authorList>
    </citation>
    <scope>IDENTIFICATION</scope>
</reference>
<dbReference type="Ensembl" id="ENSOTST00005159026.1">
    <property type="protein sequence ID" value="ENSOTSP00005108016.1"/>
    <property type="gene ID" value="ENSOTSG00005013849.2"/>
</dbReference>
<dbReference type="InterPro" id="IPR003599">
    <property type="entry name" value="Ig_sub"/>
</dbReference>
<dbReference type="InterPro" id="IPR003598">
    <property type="entry name" value="Ig_sub2"/>
</dbReference>
<dbReference type="InterPro" id="IPR052598">
    <property type="entry name" value="IgSF_CEA-related"/>
</dbReference>
<feature type="domain" description="Ig-like" evidence="6">
    <location>
        <begin position="927"/>
        <end position="1006"/>
    </location>
</feature>
<feature type="domain" description="Ig-like" evidence="6">
    <location>
        <begin position="120"/>
        <end position="210"/>
    </location>
</feature>
<reference evidence="7" key="3">
    <citation type="submission" date="2025-09" db="UniProtKB">
        <authorList>
            <consortium name="Ensembl"/>
        </authorList>
    </citation>
    <scope>IDENTIFICATION</scope>
</reference>
<evidence type="ECO:0000256" key="3">
    <source>
        <dbReference type="ARBA" id="ARBA00023180"/>
    </source>
</evidence>
<feature type="domain" description="Ig-like" evidence="6">
    <location>
        <begin position="482"/>
        <end position="571"/>
    </location>
</feature>
<dbReference type="Pfam" id="PF13927">
    <property type="entry name" value="Ig_3"/>
    <property type="match status" value="16"/>
</dbReference>
<keyword evidence="4" id="KW-0393">Immunoglobulin domain</keyword>
<evidence type="ECO:0000259" key="6">
    <source>
        <dbReference type="PROSITE" id="PS50835"/>
    </source>
</evidence>
<proteinExistence type="predicted"/>
<feature type="domain" description="Ig-like" evidence="6">
    <location>
        <begin position="399"/>
        <end position="478"/>
    </location>
</feature>
<feature type="chain" id="PRO_5044343732" description="Ig-like domain-containing protein" evidence="5">
    <location>
        <begin position="23"/>
        <end position="1741"/>
    </location>
</feature>
<name>A0AAZ3NUU0_ONCTS</name>
<evidence type="ECO:0000313" key="8">
    <source>
        <dbReference type="Proteomes" id="UP000694402"/>
    </source>
</evidence>
<feature type="domain" description="Ig-like" evidence="6">
    <location>
        <begin position="306"/>
        <end position="390"/>
    </location>
</feature>
<keyword evidence="2" id="KW-1015">Disulfide bond</keyword>
<keyword evidence="8" id="KW-1185">Reference proteome</keyword>
<dbReference type="Proteomes" id="UP000694402">
    <property type="component" value="Unassembled WGS sequence"/>
</dbReference>
<keyword evidence="1 5" id="KW-0732">Signal</keyword>
<dbReference type="GeneTree" id="ENSGT01100000263479"/>
<evidence type="ECO:0000256" key="5">
    <source>
        <dbReference type="SAM" id="SignalP"/>
    </source>
</evidence>
<feature type="domain" description="Ig-like" evidence="6">
    <location>
        <begin position="575"/>
        <end position="650"/>
    </location>
</feature>
<feature type="domain" description="Ig-like" evidence="6">
    <location>
        <begin position="1186"/>
        <end position="1274"/>
    </location>
</feature>
<feature type="domain" description="Ig-like" evidence="6">
    <location>
        <begin position="1362"/>
        <end position="1451"/>
    </location>
</feature>
<feature type="signal peptide" evidence="5">
    <location>
        <begin position="1"/>
        <end position="22"/>
    </location>
</feature>
<feature type="domain" description="Ig-like" evidence="6">
    <location>
        <begin position="224"/>
        <end position="298"/>
    </location>
</feature>
<feature type="domain" description="Ig-like" evidence="6">
    <location>
        <begin position="1010"/>
        <end position="1099"/>
    </location>
</feature>
<dbReference type="PROSITE" id="PS50835">
    <property type="entry name" value="IG_LIKE"/>
    <property type="match status" value="18"/>
</dbReference>
<feature type="domain" description="Ig-like" evidence="6">
    <location>
        <begin position="751"/>
        <end position="826"/>
    </location>
</feature>
<evidence type="ECO:0000313" key="7">
    <source>
        <dbReference type="Ensembl" id="ENSOTSP00005108016.1"/>
    </source>
</evidence>
<gene>
    <name evidence="7" type="primary">CEACAM1</name>
</gene>
<feature type="domain" description="Ig-like" evidence="6">
    <location>
        <begin position="1455"/>
        <end position="1534"/>
    </location>
</feature>
<protein>
    <recommendedName>
        <fullName evidence="6">Ig-like domain-containing protein</fullName>
    </recommendedName>
</protein>
<dbReference type="PANTHER" id="PTHR44337">
    <property type="entry name" value="CARCINOEMBRYONIC ANTIGEN-RELATED CELL ADHESION MOLECULE 8"/>
    <property type="match status" value="1"/>
</dbReference>
<feature type="domain" description="Ig-like" evidence="6">
    <location>
        <begin position="658"/>
        <end position="747"/>
    </location>
</feature>
<organism evidence="7 8">
    <name type="scientific">Oncorhynchus tshawytscha</name>
    <name type="common">Chinook salmon</name>
    <name type="synonym">Salmo tshawytscha</name>
    <dbReference type="NCBI Taxonomy" id="74940"/>
    <lineage>
        <taxon>Eukaryota</taxon>
        <taxon>Metazoa</taxon>
        <taxon>Chordata</taxon>
        <taxon>Craniata</taxon>
        <taxon>Vertebrata</taxon>
        <taxon>Euteleostomi</taxon>
        <taxon>Actinopterygii</taxon>
        <taxon>Neopterygii</taxon>
        <taxon>Teleostei</taxon>
        <taxon>Protacanthopterygii</taxon>
        <taxon>Salmoniformes</taxon>
        <taxon>Salmonidae</taxon>
        <taxon>Salmoninae</taxon>
        <taxon>Oncorhynchus</taxon>
    </lineage>
</organism>
<reference evidence="8" key="1">
    <citation type="journal article" date="2018" name="PLoS ONE">
        <title>Chinook salmon (Oncorhynchus tshawytscha) genome and transcriptome.</title>
        <authorList>
            <person name="Christensen K.A."/>
            <person name="Leong J.S."/>
            <person name="Sakhrani D."/>
            <person name="Biagi C.A."/>
            <person name="Minkley D.R."/>
            <person name="Withler R.E."/>
            <person name="Rondeau E.B."/>
            <person name="Koop B.F."/>
            <person name="Devlin R.H."/>
        </authorList>
    </citation>
    <scope>NUCLEOTIDE SEQUENCE [LARGE SCALE GENOMIC DNA]</scope>
</reference>
<evidence type="ECO:0000256" key="1">
    <source>
        <dbReference type="ARBA" id="ARBA00022729"/>
    </source>
</evidence>
<feature type="domain" description="Ig-like" evidence="6">
    <location>
        <begin position="1553"/>
        <end position="1629"/>
    </location>
</feature>
<feature type="domain" description="Ig-like" evidence="6">
    <location>
        <begin position="1279"/>
        <end position="1358"/>
    </location>
</feature>
<feature type="domain" description="Ig-like" evidence="6">
    <location>
        <begin position="1103"/>
        <end position="1178"/>
    </location>
</feature>
<dbReference type="CDD" id="cd00096">
    <property type="entry name" value="Ig"/>
    <property type="match status" value="3"/>
</dbReference>
<dbReference type="PANTHER" id="PTHR44337:SF20">
    <property type="entry name" value="CARCINOEMBRYONIC ANTIGEN-RELATED CELL ADHESION MOLECULE 5-RELATED"/>
    <property type="match status" value="1"/>
</dbReference>
<feature type="domain" description="Ig-like" evidence="6">
    <location>
        <begin position="834"/>
        <end position="922"/>
    </location>
</feature>
<dbReference type="Pfam" id="PF13895">
    <property type="entry name" value="Ig_2"/>
    <property type="match status" value="1"/>
</dbReference>
<feature type="domain" description="Ig-like" evidence="6">
    <location>
        <begin position="1632"/>
        <end position="1711"/>
    </location>
</feature>
<keyword evidence="3" id="KW-0325">Glycoprotein</keyword>
<accession>A0AAZ3NUU0</accession>
<evidence type="ECO:0000256" key="4">
    <source>
        <dbReference type="ARBA" id="ARBA00023319"/>
    </source>
</evidence>
<evidence type="ECO:0000256" key="2">
    <source>
        <dbReference type="ARBA" id="ARBA00023157"/>
    </source>
</evidence>
<dbReference type="SMART" id="SM00408">
    <property type="entry name" value="IGc2"/>
    <property type="match status" value="18"/>
</dbReference>